<reference evidence="2 3" key="1">
    <citation type="submission" date="2016-10" db="EMBL/GenBank/DDBJ databases">
        <authorList>
            <person name="Varghese N."/>
            <person name="Submissions S."/>
        </authorList>
    </citation>
    <scope>NUCLEOTIDE SEQUENCE [LARGE SCALE GENOMIC DNA]</scope>
    <source>
        <strain evidence="2 3">DSM 18839</strain>
    </source>
</reference>
<dbReference type="EMBL" id="FNBW01000010">
    <property type="protein sequence ID" value="SDG11722.1"/>
    <property type="molecule type" value="Genomic_DNA"/>
</dbReference>
<feature type="compositionally biased region" description="Basic and acidic residues" evidence="1">
    <location>
        <begin position="34"/>
        <end position="67"/>
    </location>
</feature>
<dbReference type="Pfam" id="PF13770">
    <property type="entry name" value="DUF4169"/>
    <property type="match status" value="1"/>
</dbReference>
<evidence type="ECO:0008006" key="4">
    <source>
        <dbReference type="Google" id="ProtNLM"/>
    </source>
</evidence>
<feature type="region of interest" description="Disordered" evidence="1">
    <location>
        <begin position="1"/>
        <end position="67"/>
    </location>
</feature>
<dbReference type="Proteomes" id="UP000198615">
    <property type="component" value="Unassembled WGS sequence"/>
</dbReference>
<evidence type="ECO:0000313" key="2">
    <source>
        <dbReference type="EMBL" id="SDG11722.1"/>
    </source>
</evidence>
<accession>A0A8G2BLY2</accession>
<comment type="caution">
    <text evidence="2">The sequence shown here is derived from an EMBL/GenBank/DDBJ whole genome shotgun (WGS) entry which is preliminary data.</text>
</comment>
<dbReference type="RefSeq" id="WP_028796085.1">
    <property type="nucleotide sequence ID" value="NZ_FNBW01000010.1"/>
</dbReference>
<dbReference type="AlphaFoldDB" id="A0A8G2BLY2"/>
<evidence type="ECO:0000313" key="3">
    <source>
        <dbReference type="Proteomes" id="UP000198615"/>
    </source>
</evidence>
<name>A0A8G2BLY2_9PROT</name>
<dbReference type="InterPro" id="IPR025227">
    <property type="entry name" value="DUF4169"/>
</dbReference>
<organism evidence="2 3">
    <name type="scientific">Thalassobaculum litoreum DSM 18839</name>
    <dbReference type="NCBI Taxonomy" id="1123362"/>
    <lineage>
        <taxon>Bacteria</taxon>
        <taxon>Pseudomonadati</taxon>
        <taxon>Pseudomonadota</taxon>
        <taxon>Alphaproteobacteria</taxon>
        <taxon>Rhodospirillales</taxon>
        <taxon>Thalassobaculaceae</taxon>
        <taxon>Thalassobaculum</taxon>
    </lineage>
</organism>
<dbReference type="OrthoDB" id="7173889at2"/>
<sequence length="67" mass="7677">MSGKIVNLRTERKRRGRADAAEKAAQNRALHGRTKTERQVEQARREAADRAHEGRKVEPDKDRSDPD</sequence>
<keyword evidence="3" id="KW-1185">Reference proteome</keyword>
<protein>
    <recommendedName>
        <fullName evidence="4">DUF4169 family protein</fullName>
    </recommendedName>
</protein>
<proteinExistence type="predicted"/>
<gene>
    <name evidence="2" type="ORF">SAMN05660686_03443</name>
</gene>
<evidence type="ECO:0000256" key="1">
    <source>
        <dbReference type="SAM" id="MobiDB-lite"/>
    </source>
</evidence>